<sequence>MSGPAQWQRPVVAGVDGSSAALAAVERAAEEAAVHGTSLRLVAAVEWTTYRAIGLPALGEDHLRDVLVTQARGHLETAASQVAALRPELELSTEVVGGAAAAALERESQAASLVVVGARGTGGFDELLLGSVALALAGRSHCPVAVVRDAAAAGHAPVVVGVDDSADRDDILRLAFTEAAAHGSALVVVHAWNATKLDPLALPLLDWSLVESACDELVAGWVAPWEKEFPEVPVRRVFVRDGAAGALTRLSENAREVVVGSRGRGAIRGFLLGSVSRALVHHAHCPVVVVPAPGAGAGGRS</sequence>
<feature type="domain" description="UspA" evidence="2">
    <location>
        <begin position="157"/>
        <end position="291"/>
    </location>
</feature>
<keyword evidence="4" id="KW-1185">Reference proteome</keyword>
<dbReference type="PANTHER" id="PTHR46268:SF6">
    <property type="entry name" value="UNIVERSAL STRESS PROTEIN UP12"/>
    <property type="match status" value="1"/>
</dbReference>
<reference evidence="4" key="1">
    <citation type="journal article" date="2019" name="Int. J. Syst. Evol. Microbiol.">
        <title>The Global Catalogue of Microorganisms (GCM) 10K type strain sequencing project: providing services to taxonomists for standard genome sequencing and annotation.</title>
        <authorList>
            <consortium name="The Broad Institute Genomics Platform"/>
            <consortium name="The Broad Institute Genome Sequencing Center for Infectious Disease"/>
            <person name="Wu L."/>
            <person name="Ma J."/>
        </authorList>
    </citation>
    <scope>NUCLEOTIDE SEQUENCE [LARGE SCALE GENOMIC DNA]</scope>
    <source>
        <strain evidence="4">CCUG 49018</strain>
    </source>
</reference>
<name>A0ABW3VS83_9PSEU</name>
<dbReference type="PANTHER" id="PTHR46268">
    <property type="entry name" value="STRESS RESPONSE PROTEIN NHAX"/>
    <property type="match status" value="1"/>
</dbReference>
<dbReference type="InterPro" id="IPR006016">
    <property type="entry name" value="UspA"/>
</dbReference>
<feature type="domain" description="UspA" evidence="2">
    <location>
        <begin position="9"/>
        <end position="148"/>
    </location>
</feature>
<evidence type="ECO:0000256" key="1">
    <source>
        <dbReference type="ARBA" id="ARBA00008791"/>
    </source>
</evidence>
<comment type="similarity">
    <text evidence="1">Belongs to the universal stress protein A family.</text>
</comment>
<dbReference type="EMBL" id="JBHTMB010000307">
    <property type="protein sequence ID" value="MFD1237705.1"/>
    <property type="molecule type" value="Genomic_DNA"/>
</dbReference>
<evidence type="ECO:0000259" key="2">
    <source>
        <dbReference type="Pfam" id="PF00582"/>
    </source>
</evidence>
<proteinExistence type="inferred from homology"/>
<dbReference type="InterPro" id="IPR014729">
    <property type="entry name" value="Rossmann-like_a/b/a_fold"/>
</dbReference>
<dbReference type="RefSeq" id="WP_346091446.1">
    <property type="nucleotide sequence ID" value="NZ_BAABKS010000024.1"/>
</dbReference>
<dbReference type="Proteomes" id="UP001597182">
    <property type="component" value="Unassembled WGS sequence"/>
</dbReference>
<dbReference type="Pfam" id="PF00582">
    <property type="entry name" value="Usp"/>
    <property type="match status" value="2"/>
</dbReference>
<comment type="caution">
    <text evidence="3">The sequence shown here is derived from an EMBL/GenBank/DDBJ whole genome shotgun (WGS) entry which is preliminary data.</text>
</comment>
<dbReference type="PRINTS" id="PR01438">
    <property type="entry name" value="UNVRSLSTRESS"/>
</dbReference>
<evidence type="ECO:0000313" key="4">
    <source>
        <dbReference type="Proteomes" id="UP001597182"/>
    </source>
</evidence>
<dbReference type="SUPFAM" id="SSF52402">
    <property type="entry name" value="Adenine nucleotide alpha hydrolases-like"/>
    <property type="match status" value="2"/>
</dbReference>
<dbReference type="Gene3D" id="3.40.50.620">
    <property type="entry name" value="HUPs"/>
    <property type="match status" value="2"/>
</dbReference>
<dbReference type="InterPro" id="IPR006015">
    <property type="entry name" value="Universal_stress_UspA"/>
</dbReference>
<organism evidence="3 4">
    <name type="scientific">Pseudonocardia benzenivorans</name>
    <dbReference type="NCBI Taxonomy" id="228005"/>
    <lineage>
        <taxon>Bacteria</taxon>
        <taxon>Bacillati</taxon>
        <taxon>Actinomycetota</taxon>
        <taxon>Actinomycetes</taxon>
        <taxon>Pseudonocardiales</taxon>
        <taxon>Pseudonocardiaceae</taxon>
        <taxon>Pseudonocardia</taxon>
    </lineage>
</organism>
<accession>A0ABW3VS83</accession>
<gene>
    <name evidence="3" type="ORF">ACFQ34_30850</name>
</gene>
<evidence type="ECO:0000313" key="3">
    <source>
        <dbReference type="EMBL" id="MFD1237705.1"/>
    </source>
</evidence>
<protein>
    <submittedName>
        <fullName evidence="3">Universal stress protein</fullName>
    </submittedName>
</protein>